<dbReference type="AlphaFoldDB" id="A0A0M6XM57"/>
<dbReference type="Proteomes" id="UP000048908">
    <property type="component" value="Unassembled WGS sequence"/>
</dbReference>
<dbReference type="GO" id="GO:0000287">
    <property type="term" value="F:magnesium ion binding"/>
    <property type="evidence" value="ECO:0007669"/>
    <property type="project" value="TreeGrafter"/>
</dbReference>
<sequence>MERVAAPLCFPLFVPADRPDRFARACEAGTDCVVIDLEDAVPARSKTAVRRIPHGALPDGRTARLWLRINGCGTPWHTDDVAFARAAEFDGVMLPKTESAAEIDTLRAALAPGRTVVALVETVAGLAAIDAIAAAADRVAFGSIDMAEDMGCAHLRSVLLPVRSAIVRAARLACRPAPIDGVTAEVRDAGAAADDAVHAQEMGFGGKLLIHPAQVEPVRAAFRPAPALVDWACRVVDASADGTTVTVDGAMVDAPLVARARRILDRGRELA</sequence>
<dbReference type="InterPro" id="IPR015813">
    <property type="entry name" value="Pyrv/PenolPyrv_kinase-like_dom"/>
</dbReference>
<protein>
    <submittedName>
        <fullName evidence="8">Citrate lyase subunit beta-like protein</fullName>
        <ecNumber evidence="8">4.1.-.-</ecNumber>
    </submittedName>
</protein>
<dbReference type="EC" id="4.1.-.-" evidence="8"/>
<name>A0A0M6XM57_9RHOB</name>
<comment type="similarity">
    <text evidence="2">Belongs to the HpcH/HpaI aldolase family.</text>
</comment>
<dbReference type="InterPro" id="IPR011206">
    <property type="entry name" value="Citrate_lyase_beta/mcl1/mcl2"/>
</dbReference>
<keyword evidence="9" id="KW-1185">Reference proteome</keyword>
<feature type="binding site" evidence="6">
    <location>
        <position position="145"/>
    </location>
    <ligand>
        <name>Mg(2+)</name>
        <dbReference type="ChEBI" id="CHEBI:18420"/>
    </ligand>
</feature>
<evidence type="ECO:0000259" key="7">
    <source>
        <dbReference type="Pfam" id="PF03328"/>
    </source>
</evidence>
<dbReference type="SUPFAM" id="SSF51621">
    <property type="entry name" value="Phosphoenolpyruvate/pyruvate domain"/>
    <property type="match status" value="1"/>
</dbReference>
<dbReference type="RefSeq" id="WP_055680787.1">
    <property type="nucleotide sequence ID" value="NZ_CANMUL010000011.1"/>
</dbReference>
<dbReference type="GO" id="GO:0006107">
    <property type="term" value="P:oxaloacetate metabolic process"/>
    <property type="evidence" value="ECO:0007669"/>
    <property type="project" value="TreeGrafter"/>
</dbReference>
<proteinExistence type="inferred from homology"/>
<evidence type="ECO:0000313" key="8">
    <source>
        <dbReference type="EMBL" id="CTQ31273.1"/>
    </source>
</evidence>
<evidence type="ECO:0000256" key="5">
    <source>
        <dbReference type="PIRSR" id="PIRSR015582-1"/>
    </source>
</evidence>
<feature type="binding site" evidence="5">
    <location>
        <position position="121"/>
    </location>
    <ligand>
        <name>substrate</name>
    </ligand>
</feature>
<organism evidence="8 9">
    <name type="scientific">Jannaschia rubra</name>
    <dbReference type="NCBI Taxonomy" id="282197"/>
    <lineage>
        <taxon>Bacteria</taxon>
        <taxon>Pseudomonadati</taxon>
        <taxon>Pseudomonadota</taxon>
        <taxon>Alphaproteobacteria</taxon>
        <taxon>Rhodobacterales</taxon>
        <taxon>Roseobacteraceae</taxon>
        <taxon>Jannaschia</taxon>
    </lineage>
</organism>
<evidence type="ECO:0000313" key="9">
    <source>
        <dbReference type="Proteomes" id="UP000048908"/>
    </source>
</evidence>
<evidence type="ECO:0000256" key="6">
    <source>
        <dbReference type="PIRSR" id="PIRSR015582-2"/>
    </source>
</evidence>
<evidence type="ECO:0000256" key="4">
    <source>
        <dbReference type="ARBA" id="ARBA00022842"/>
    </source>
</evidence>
<keyword evidence="8" id="KW-0456">Lyase</keyword>
<feature type="binding site" evidence="5">
    <location>
        <position position="68"/>
    </location>
    <ligand>
        <name>substrate</name>
    </ligand>
</feature>
<dbReference type="EMBL" id="CXPG01000005">
    <property type="protein sequence ID" value="CTQ31273.1"/>
    <property type="molecule type" value="Genomic_DNA"/>
</dbReference>
<dbReference type="Gene3D" id="3.20.20.60">
    <property type="entry name" value="Phosphoenolpyruvate-binding domains"/>
    <property type="match status" value="1"/>
</dbReference>
<evidence type="ECO:0000256" key="2">
    <source>
        <dbReference type="ARBA" id="ARBA00005568"/>
    </source>
</evidence>
<comment type="cofactor">
    <cofactor evidence="1">
        <name>Mg(2+)</name>
        <dbReference type="ChEBI" id="CHEBI:18420"/>
    </cofactor>
</comment>
<dbReference type="PIRSF" id="PIRSF015582">
    <property type="entry name" value="Cit_lyase_B"/>
    <property type="match status" value="1"/>
</dbReference>
<reference evidence="8 9" key="1">
    <citation type="submission" date="2015-07" db="EMBL/GenBank/DDBJ databases">
        <authorList>
            <person name="Noorani M."/>
        </authorList>
    </citation>
    <scope>NUCLEOTIDE SEQUENCE [LARGE SCALE GENOMIC DNA]</scope>
    <source>
        <strain evidence="8 9">CECT 5088</strain>
    </source>
</reference>
<dbReference type="InterPro" id="IPR040442">
    <property type="entry name" value="Pyrv_kinase-like_dom_sf"/>
</dbReference>
<feature type="binding site" evidence="6">
    <location>
        <position position="121"/>
    </location>
    <ligand>
        <name>Mg(2+)</name>
        <dbReference type="ChEBI" id="CHEBI:18420"/>
    </ligand>
</feature>
<dbReference type="InterPro" id="IPR005000">
    <property type="entry name" value="Aldolase/citrate-lyase_domain"/>
</dbReference>
<dbReference type="STRING" id="282197.SAMN04488517_101768"/>
<gene>
    <name evidence="8" type="primary">citE</name>
    <name evidence="8" type="ORF">JAN5088_00027</name>
</gene>
<feature type="domain" description="HpcH/HpaI aldolase/citrate lyase" evidence="7">
    <location>
        <begin position="12"/>
        <end position="212"/>
    </location>
</feature>
<keyword evidence="4 6" id="KW-0460">Magnesium</keyword>
<dbReference type="Pfam" id="PF03328">
    <property type="entry name" value="HpcH_HpaI"/>
    <property type="match status" value="1"/>
</dbReference>
<evidence type="ECO:0000256" key="3">
    <source>
        <dbReference type="ARBA" id="ARBA00022723"/>
    </source>
</evidence>
<dbReference type="OrthoDB" id="9800547at2"/>
<dbReference type="PANTHER" id="PTHR32308:SF10">
    <property type="entry name" value="CITRATE LYASE SUBUNIT BETA"/>
    <property type="match status" value="1"/>
</dbReference>
<dbReference type="PANTHER" id="PTHR32308">
    <property type="entry name" value="LYASE BETA SUBUNIT, PUTATIVE (AFU_ORTHOLOGUE AFUA_4G13030)-RELATED"/>
    <property type="match status" value="1"/>
</dbReference>
<keyword evidence="3 6" id="KW-0479">Metal-binding</keyword>
<evidence type="ECO:0000256" key="1">
    <source>
        <dbReference type="ARBA" id="ARBA00001946"/>
    </source>
</evidence>
<accession>A0A0M6XM57</accession>
<dbReference type="GO" id="GO:0016829">
    <property type="term" value="F:lyase activity"/>
    <property type="evidence" value="ECO:0007669"/>
    <property type="project" value="UniProtKB-KW"/>
</dbReference>